<evidence type="ECO:0000313" key="1">
    <source>
        <dbReference type="EMBL" id="BBP43326.1"/>
    </source>
</evidence>
<keyword evidence="2" id="KW-1185">Reference proteome</keyword>
<gene>
    <name evidence="1" type="ORF">THMIRHAT_10720</name>
</gene>
<accession>A0A6F8PML1</accession>
<sequence>MATSMNTSEKVTTCLDFIDQRLETTSEQTIQIAEMIIDDIRTLTQGYTEAIKTNQLSEHARQVRDTQMKWVNQLHDIILEQTNRDLNGQVIQALQKFANDLNRKQLDYIDFDLPSIVARAQPNHLEYLTQDEIEHLMADATYENLQSSSHH</sequence>
<evidence type="ECO:0000313" key="2">
    <source>
        <dbReference type="Proteomes" id="UP000501466"/>
    </source>
</evidence>
<protein>
    <submittedName>
        <fullName evidence="1">Uncharacterized protein</fullName>
    </submittedName>
</protein>
<dbReference type="Proteomes" id="UP000501466">
    <property type="component" value="Chromosome"/>
</dbReference>
<name>A0A6F8PML1_9GAMM</name>
<organism evidence="1 2">
    <name type="scientific">Thiosulfativibrio zosterae</name>
    <dbReference type="NCBI Taxonomy" id="2675053"/>
    <lineage>
        <taxon>Bacteria</taxon>
        <taxon>Pseudomonadati</taxon>
        <taxon>Pseudomonadota</taxon>
        <taxon>Gammaproteobacteria</taxon>
        <taxon>Thiotrichales</taxon>
        <taxon>Piscirickettsiaceae</taxon>
        <taxon>Thiosulfativibrio</taxon>
    </lineage>
</organism>
<dbReference type="RefSeq" id="WP_173291141.1">
    <property type="nucleotide sequence ID" value="NZ_AP021888.1"/>
</dbReference>
<proteinExistence type="predicted"/>
<dbReference type="EMBL" id="AP021888">
    <property type="protein sequence ID" value="BBP43326.1"/>
    <property type="molecule type" value="Genomic_DNA"/>
</dbReference>
<dbReference type="AlphaFoldDB" id="A0A6F8PML1"/>
<dbReference type="KEGG" id="tzo:THMIRHAT_10720"/>
<dbReference type="SUPFAM" id="SSF75708">
    <property type="entry name" value="Chemotaxis phosphatase CheZ"/>
    <property type="match status" value="1"/>
</dbReference>
<reference evidence="2" key="1">
    <citation type="submission" date="2019-11" db="EMBL/GenBank/DDBJ databases">
        <title>Isolation and characterization of two novel species in the genus Thiomicrorhabdus.</title>
        <authorList>
            <person name="Mochizuki J."/>
            <person name="Kojima H."/>
            <person name="Fukui M."/>
        </authorList>
    </citation>
    <scope>NUCLEOTIDE SEQUENCE [LARGE SCALE GENOMIC DNA]</scope>
    <source>
        <strain evidence="2">AkT22</strain>
    </source>
</reference>